<evidence type="ECO:0000313" key="6">
    <source>
        <dbReference type="EMBL" id="GFR44174.1"/>
    </source>
</evidence>
<dbReference type="PANTHER" id="PTHR19855:SF11">
    <property type="entry name" value="RIBOSOME BIOGENESIS PROTEIN WDR12"/>
    <property type="match status" value="1"/>
</dbReference>
<dbReference type="Pfam" id="PF00400">
    <property type="entry name" value="WD40"/>
    <property type="match status" value="2"/>
</dbReference>
<evidence type="ECO:0000256" key="3">
    <source>
        <dbReference type="PROSITE-ProRule" id="PRU00221"/>
    </source>
</evidence>
<dbReference type="Proteomes" id="UP001054857">
    <property type="component" value="Unassembled WGS sequence"/>
</dbReference>
<dbReference type="CDD" id="cd09917">
    <property type="entry name" value="F-box_SF"/>
    <property type="match status" value="1"/>
</dbReference>
<feature type="repeat" description="WD" evidence="3">
    <location>
        <begin position="231"/>
        <end position="261"/>
    </location>
</feature>
<dbReference type="PANTHER" id="PTHR19855">
    <property type="entry name" value="WD40 REPEAT PROTEIN 12, 37"/>
    <property type="match status" value="1"/>
</dbReference>
<feature type="region of interest" description="Disordered" evidence="4">
    <location>
        <begin position="267"/>
        <end position="286"/>
    </location>
</feature>
<feature type="repeat" description="WD" evidence="3">
    <location>
        <begin position="189"/>
        <end position="230"/>
    </location>
</feature>
<evidence type="ECO:0000256" key="2">
    <source>
        <dbReference type="ARBA" id="ARBA00022737"/>
    </source>
</evidence>
<dbReference type="InterPro" id="IPR019775">
    <property type="entry name" value="WD40_repeat_CS"/>
</dbReference>
<accession>A0AAD3DLR0</accession>
<evidence type="ECO:0000256" key="1">
    <source>
        <dbReference type="ARBA" id="ARBA00022574"/>
    </source>
</evidence>
<dbReference type="Gene3D" id="2.130.10.10">
    <property type="entry name" value="YVTN repeat-like/Quinoprotein amine dehydrogenase"/>
    <property type="match status" value="1"/>
</dbReference>
<dbReference type="SUPFAM" id="SSF50978">
    <property type="entry name" value="WD40 repeat-like"/>
    <property type="match status" value="1"/>
</dbReference>
<dbReference type="InterPro" id="IPR036322">
    <property type="entry name" value="WD40_repeat_dom_sf"/>
</dbReference>
<name>A0AAD3DLR0_9CHLO</name>
<dbReference type="PROSITE" id="PS50181">
    <property type="entry name" value="FBOX"/>
    <property type="match status" value="1"/>
</dbReference>
<evidence type="ECO:0000256" key="4">
    <source>
        <dbReference type="SAM" id="MobiDB-lite"/>
    </source>
</evidence>
<keyword evidence="7" id="KW-1185">Reference proteome</keyword>
<keyword evidence="2" id="KW-0677">Repeat</keyword>
<dbReference type="PROSITE" id="PS50294">
    <property type="entry name" value="WD_REPEATS_REGION"/>
    <property type="match status" value="1"/>
</dbReference>
<feature type="non-terminal residue" evidence="6">
    <location>
        <position position="318"/>
    </location>
</feature>
<dbReference type="PROSITE" id="PS50082">
    <property type="entry name" value="WD_REPEATS_2"/>
    <property type="match status" value="2"/>
</dbReference>
<comment type="caution">
    <text evidence="6">The sequence shown here is derived from an EMBL/GenBank/DDBJ whole genome shotgun (WGS) entry which is preliminary data.</text>
</comment>
<keyword evidence="1 3" id="KW-0853">WD repeat</keyword>
<dbReference type="InterPro" id="IPR036047">
    <property type="entry name" value="F-box-like_dom_sf"/>
</dbReference>
<evidence type="ECO:0000313" key="7">
    <source>
        <dbReference type="Proteomes" id="UP001054857"/>
    </source>
</evidence>
<proteinExistence type="predicted"/>
<dbReference type="PROSITE" id="PS00678">
    <property type="entry name" value="WD_REPEATS_1"/>
    <property type="match status" value="1"/>
</dbReference>
<gene>
    <name evidence="6" type="ORF">Agub_g5349</name>
</gene>
<dbReference type="InterPro" id="IPR015943">
    <property type="entry name" value="WD40/YVTN_repeat-like_dom_sf"/>
</dbReference>
<evidence type="ECO:0000259" key="5">
    <source>
        <dbReference type="PROSITE" id="PS50181"/>
    </source>
</evidence>
<dbReference type="InterPro" id="IPR001680">
    <property type="entry name" value="WD40_rpt"/>
</dbReference>
<organism evidence="6 7">
    <name type="scientific">Astrephomene gubernaculifera</name>
    <dbReference type="NCBI Taxonomy" id="47775"/>
    <lineage>
        <taxon>Eukaryota</taxon>
        <taxon>Viridiplantae</taxon>
        <taxon>Chlorophyta</taxon>
        <taxon>core chlorophytes</taxon>
        <taxon>Chlorophyceae</taxon>
        <taxon>CS clade</taxon>
        <taxon>Chlamydomonadales</taxon>
        <taxon>Astrephomenaceae</taxon>
        <taxon>Astrephomene</taxon>
    </lineage>
</organism>
<reference evidence="6 7" key="1">
    <citation type="journal article" date="2021" name="Sci. Rep.">
        <title>Genome sequencing of the multicellular alga Astrephomene provides insights into convergent evolution of germ-soma differentiation.</title>
        <authorList>
            <person name="Yamashita S."/>
            <person name="Yamamoto K."/>
            <person name="Matsuzaki R."/>
            <person name="Suzuki S."/>
            <person name="Yamaguchi H."/>
            <person name="Hirooka S."/>
            <person name="Minakuchi Y."/>
            <person name="Miyagishima S."/>
            <person name="Kawachi M."/>
            <person name="Toyoda A."/>
            <person name="Nozaki H."/>
        </authorList>
    </citation>
    <scope>NUCLEOTIDE SEQUENCE [LARGE SCALE GENOMIC DNA]</scope>
    <source>
        <strain evidence="6 7">NIES-4017</strain>
    </source>
</reference>
<feature type="domain" description="F-box" evidence="5">
    <location>
        <begin position="46"/>
        <end position="96"/>
    </location>
</feature>
<protein>
    <recommendedName>
        <fullName evidence="5">F-box domain-containing protein</fullName>
    </recommendedName>
</protein>
<sequence>MVTRGDVTSKHHKGKGSELRGCNRRCKGAPHESASPALDQPVGPEGSTIASLPCGVLSHIFECLGPRDLALSSCVCRSWHRLVTLEAASNLVWRSFYSSRWQLSGAHWPAKPQPSSSSGCAGRPVCTSITTSSTTTASAAPAAPASTSAASAAAPATPAKTPDMRWQWVYGNKMVRLRSWSGRYSADQVVGHRSAVRAVRLLPACSLLATASLDRTVRLWDLPSGLPLAASRPHGGTVRCLALQPGLLASGCSDHLVRVWQRAGGYTRSSSGSSGHSGGMGAGSSHSGGYQPLPLPLFDVASKPFLLRGHTGPVSCLA</sequence>
<dbReference type="Gene3D" id="1.20.1280.50">
    <property type="match status" value="1"/>
</dbReference>
<dbReference type="AlphaFoldDB" id="A0AAD3DLR0"/>
<dbReference type="InterPro" id="IPR001810">
    <property type="entry name" value="F-box_dom"/>
</dbReference>
<dbReference type="EMBL" id="BMAR01000007">
    <property type="protein sequence ID" value="GFR44174.1"/>
    <property type="molecule type" value="Genomic_DNA"/>
</dbReference>
<dbReference type="SMART" id="SM00320">
    <property type="entry name" value="WD40"/>
    <property type="match status" value="2"/>
</dbReference>
<dbReference type="Pfam" id="PF12937">
    <property type="entry name" value="F-box-like"/>
    <property type="match status" value="1"/>
</dbReference>
<dbReference type="SUPFAM" id="SSF81383">
    <property type="entry name" value="F-box domain"/>
    <property type="match status" value="1"/>
</dbReference>
<feature type="region of interest" description="Disordered" evidence="4">
    <location>
        <begin position="1"/>
        <end position="44"/>
    </location>
</feature>